<name>A0AAN6WZ38_9PEZI</name>
<comment type="caution">
    <text evidence="2">The sequence shown here is derived from an EMBL/GenBank/DDBJ whole genome shotgun (WGS) entry which is preliminary data.</text>
</comment>
<dbReference type="EMBL" id="MU864364">
    <property type="protein sequence ID" value="KAK4190631.1"/>
    <property type="molecule type" value="Genomic_DNA"/>
</dbReference>
<feature type="compositionally biased region" description="Acidic residues" evidence="1">
    <location>
        <begin position="251"/>
        <end position="264"/>
    </location>
</feature>
<feature type="region of interest" description="Disordered" evidence="1">
    <location>
        <begin position="240"/>
        <end position="288"/>
    </location>
</feature>
<feature type="compositionally biased region" description="Low complexity" evidence="1">
    <location>
        <begin position="273"/>
        <end position="288"/>
    </location>
</feature>
<evidence type="ECO:0000256" key="1">
    <source>
        <dbReference type="SAM" id="MobiDB-lite"/>
    </source>
</evidence>
<gene>
    <name evidence="2" type="ORF">QBC35DRAFT_61965</name>
</gene>
<reference evidence="2" key="1">
    <citation type="journal article" date="2023" name="Mol. Phylogenet. Evol.">
        <title>Genome-scale phylogeny and comparative genomics of the fungal order Sordariales.</title>
        <authorList>
            <person name="Hensen N."/>
            <person name="Bonometti L."/>
            <person name="Westerberg I."/>
            <person name="Brannstrom I.O."/>
            <person name="Guillou S."/>
            <person name="Cros-Aarteil S."/>
            <person name="Calhoun S."/>
            <person name="Haridas S."/>
            <person name="Kuo A."/>
            <person name="Mondo S."/>
            <person name="Pangilinan J."/>
            <person name="Riley R."/>
            <person name="LaButti K."/>
            <person name="Andreopoulos B."/>
            <person name="Lipzen A."/>
            <person name="Chen C."/>
            <person name="Yan M."/>
            <person name="Daum C."/>
            <person name="Ng V."/>
            <person name="Clum A."/>
            <person name="Steindorff A."/>
            <person name="Ohm R.A."/>
            <person name="Martin F."/>
            <person name="Silar P."/>
            <person name="Natvig D.O."/>
            <person name="Lalanne C."/>
            <person name="Gautier V."/>
            <person name="Ament-Velasquez S.L."/>
            <person name="Kruys A."/>
            <person name="Hutchinson M.I."/>
            <person name="Powell A.J."/>
            <person name="Barry K."/>
            <person name="Miller A.N."/>
            <person name="Grigoriev I.V."/>
            <person name="Debuchy R."/>
            <person name="Gladieux P."/>
            <person name="Hiltunen Thoren M."/>
            <person name="Johannesson H."/>
        </authorList>
    </citation>
    <scope>NUCLEOTIDE SEQUENCE</scope>
    <source>
        <strain evidence="2">PSN309</strain>
    </source>
</reference>
<reference evidence="2" key="2">
    <citation type="submission" date="2023-05" db="EMBL/GenBank/DDBJ databases">
        <authorList>
            <consortium name="Lawrence Berkeley National Laboratory"/>
            <person name="Steindorff A."/>
            <person name="Hensen N."/>
            <person name="Bonometti L."/>
            <person name="Westerberg I."/>
            <person name="Brannstrom I.O."/>
            <person name="Guillou S."/>
            <person name="Cros-Aarteil S."/>
            <person name="Calhoun S."/>
            <person name="Haridas S."/>
            <person name="Kuo A."/>
            <person name="Mondo S."/>
            <person name="Pangilinan J."/>
            <person name="Riley R."/>
            <person name="Labutti K."/>
            <person name="Andreopoulos B."/>
            <person name="Lipzen A."/>
            <person name="Chen C."/>
            <person name="Yanf M."/>
            <person name="Daum C."/>
            <person name="Ng V."/>
            <person name="Clum A."/>
            <person name="Ohm R."/>
            <person name="Martin F."/>
            <person name="Silar P."/>
            <person name="Natvig D."/>
            <person name="Lalanne C."/>
            <person name="Gautier V."/>
            <person name="Ament-Velasquez S.L."/>
            <person name="Kruys A."/>
            <person name="Hutchinson M.I."/>
            <person name="Powell A.J."/>
            <person name="Barry K."/>
            <person name="Miller A.N."/>
            <person name="Grigoriev I.V."/>
            <person name="Debuchy R."/>
            <person name="Gladieux P."/>
            <person name="Thoren M.H."/>
            <person name="Johannesson H."/>
        </authorList>
    </citation>
    <scope>NUCLEOTIDE SEQUENCE</scope>
    <source>
        <strain evidence="2">PSN309</strain>
    </source>
</reference>
<dbReference type="AlphaFoldDB" id="A0AAN6WZ38"/>
<protein>
    <submittedName>
        <fullName evidence="2">Uncharacterized protein</fullName>
    </submittedName>
</protein>
<keyword evidence="3" id="KW-1185">Reference proteome</keyword>
<accession>A0AAN6WZ38</accession>
<sequence>MSALRGAALSEHAGQVVSKRSLYLTVSPAPTTLSQRRAILHMLKKHGKIEVFKQLPEVHSFISVAESSNIAKTLIARSPVELKYGDNPSSSSSKKSAAKNEDSEDASSSSTKEFVINIFSANNYPHKRAIRHNRISGPWPVPRPEMNPTENIFAAPSLATLALRQTVPTDVAWKGMTDWESCDQCILPGDEPTGTALEGIRDETVKLYKRYSARRKMLMERWIKGDEERAVAVFGEGWEERLRKKTRKEQEEDEEGEDGEEEEGALNRTLENSMGSSGAGSKVKSSGM</sequence>
<evidence type="ECO:0000313" key="3">
    <source>
        <dbReference type="Proteomes" id="UP001302126"/>
    </source>
</evidence>
<dbReference type="Proteomes" id="UP001302126">
    <property type="component" value="Unassembled WGS sequence"/>
</dbReference>
<feature type="region of interest" description="Disordered" evidence="1">
    <location>
        <begin position="82"/>
        <end position="108"/>
    </location>
</feature>
<evidence type="ECO:0000313" key="2">
    <source>
        <dbReference type="EMBL" id="KAK4190631.1"/>
    </source>
</evidence>
<organism evidence="2 3">
    <name type="scientific">Podospora australis</name>
    <dbReference type="NCBI Taxonomy" id="1536484"/>
    <lineage>
        <taxon>Eukaryota</taxon>
        <taxon>Fungi</taxon>
        <taxon>Dikarya</taxon>
        <taxon>Ascomycota</taxon>
        <taxon>Pezizomycotina</taxon>
        <taxon>Sordariomycetes</taxon>
        <taxon>Sordariomycetidae</taxon>
        <taxon>Sordariales</taxon>
        <taxon>Podosporaceae</taxon>
        <taxon>Podospora</taxon>
    </lineage>
</organism>
<proteinExistence type="predicted"/>